<sequence length="106" mass="12001">MSNENKLHRDVALSPTHARSLNPFLSPLCVSYPSCPCFHVSIASRIPNAGIVLVVLCRYHGTSPLLYHHRMLHWTFALRLTLRYIHTRNFPPVKDPLSPPSSRTCA</sequence>
<dbReference type="AlphaFoldDB" id="A0A4Q9MZ94"/>
<proteinExistence type="predicted"/>
<gene>
    <name evidence="1" type="ORF">BD311DRAFT_748652</name>
</gene>
<protein>
    <submittedName>
        <fullName evidence="1">Uncharacterized protein</fullName>
    </submittedName>
</protein>
<accession>A0A4Q9MZ94</accession>
<dbReference type="Proteomes" id="UP000292957">
    <property type="component" value="Unassembled WGS sequence"/>
</dbReference>
<dbReference type="EMBL" id="ML143391">
    <property type="protein sequence ID" value="TBU33474.1"/>
    <property type="molecule type" value="Genomic_DNA"/>
</dbReference>
<name>A0A4Q9MZ94_9APHY</name>
<reference evidence="1" key="1">
    <citation type="submission" date="2019-01" db="EMBL/GenBank/DDBJ databases">
        <title>Draft genome sequences of three monokaryotic isolates of the white-rot basidiomycete fungus Dichomitus squalens.</title>
        <authorList>
            <consortium name="DOE Joint Genome Institute"/>
            <person name="Lopez S.C."/>
            <person name="Andreopoulos B."/>
            <person name="Pangilinan J."/>
            <person name="Lipzen A."/>
            <person name="Riley R."/>
            <person name="Ahrendt S."/>
            <person name="Ng V."/>
            <person name="Barry K."/>
            <person name="Daum C."/>
            <person name="Grigoriev I.V."/>
            <person name="Hilden K.S."/>
            <person name="Makela M.R."/>
            <person name="de Vries R.P."/>
        </authorList>
    </citation>
    <scope>NUCLEOTIDE SEQUENCE [LARGE SCALE GENOMIC DNA]</scope>
    <source>
        <strain evidence="1">OM18370.1</strain>
    </source>
</reference>
<evidence type="ECO:0000313" key="1">
    <source>
        <dbReference type="EMBL" id="TBU33474.1"/>
    </source>
</evidence>
<organism evidence="1">
    <name type="scientific">Dichomitus squalens</name>
    <dbReference type="NCBI Taxonomy" id="114155"/>
    <lineage>
        <taxon>Eukaryota</taxon>
        <taxon>Fungi</taxon>
        <taxon>Dikarya</taxon>
        <taxon>Basidiomycota</taxon>
        <taxon>Agaricomycotina</taxon>
        <taxon>Agaricomycetes</taxon>
        <taxon>Polyporales</taxon>
        <taxon>Polyporaceae</taxon>
        <taxon>Dichomitus</taxon>
    </lineage>
</organism>